<keyword evidence="16" id="KW-1185">Reference proteome</keyword>
<proteinExistence type="inferred from homology"/>
<evidence type="ECO:0000313" key="12">
    <source>
        <dbReference type="EMBL" id="CAF0832920.1"/>
    </source>
</evidence>
<dbReference type="Gene3D" id="2.30.30.210">
    <property type="entry name" value="Ribonuclease P/MRP, subunit p29"/>
    <property type="match status" value="1"/>
</dbReference>
<evidence type="ECO:0000313" key="13">
    <source>
        <dbReference type="EMBL" id="CAF0835361.1"/>
    </source>
</evidence>
<dbReference type="EMBL" id="CAJNOQ010000758">
    <property type="protein sequence ID" value="CAF0835361.1"/>
    <property type="molecule type" value="Genomic_DNA"/>
</dbReference>
<keyword evidence="9" id="KW-0378">Hydrolase</keyword>
<evidence type="ECO:0000256" key="9">
    <source>
        <dbReference type="ARBA" id="ARBA00022801"/>
    </source>
</evidence>
<dbReference type="GO" id="GO:0033204">
    <property type="term" value="F:ribonuclease P RNA binding"/>
    <property type="evidence" value="ECO:0007669"/>
    <property type="project" value="InterPro"/>
</dbReference>
<reference evidence="13" key="1">
    <citation type="submission" date="2021-02" db="EMBL/GenBank/DDBJ databases">
        <authorList>
            <person name="Nowell W R."/>
        </authorList>
    </citation>
    <scope>NUCLEOTIDE SEQUENCE</scope>
</reference>
<dbReference type="EMBL" id="CAJOBA010001854">
    <property type="protein sequence ID" value="CAF3617648.1"/>
    <property type="molecule type" value="Genomic_DNA"/>
</dbReference>
<evidence type="ECO:0000256" key="11">
    <source>
        <dbReference type="SAM" id="MobiDB-lite"/>
    </source>
</evidence>
<comment type="caution">
    <text evidence="13">The sequence shown here is derived from an EMBL/GenBank/DDBJ whole genome shotgun (WGS) entry which is preliminary data.</text>
</comment>
<dbReference type="Gene3D" id="1.20.5.110">
    <property type="match status" value="1"/>
</dbReference>
<dbReference type="GO" id="GO:0004519">
    <property type="term" value="F:endonuclease activity"/>
    <property type="evidence" value="ECO:0007669"/>
    <property type="project" value="UniProtKB-KW"/>
</dbReference>
<evidence type="ECO:0000256" key="4">
    <source>
        <dbReference type="ARBA" id="ARBA00016225"/>
    </source>
</evidence>
<dbReference type="AlphaFoldDB" id="A0A813VC30"/>
<keyword evidence="6" id="KW-0819">tRNA processing</keyword>
<dbReference type="SUPFAM" id="SSF101744">
    <property type="entry name" value="Rof/RNase P subunit-like"/>
    <property type="match status" value="1"/>
</dbReference>
<gene>
    <name evidence="13" type="ORF">GPM918_LOCUS5275</name>
    <name evidence="12" type="ORF">OVA965_LOCUS6239</name>
    <name evidence="15" type="ORF">SRO942_LOCUS5275</name>
    <name evidence="14" type="ORF">TMI583_LOCUS6238</name>
</gene>
<dbReference type="InterPro" id="IPR002730">
    <property type="entry name" value="Rpp29/RNP1"/>
</dbReference>
<dbReference type="InterPro" id="IPR036980">
    <property type="entry name" value="RNase_P/MRP_Rpp29_sf"/>
</dbReference>
<dbReference type="Proteomes" id="UP000677228">
    <property type="component" value="Unassembled WGS sequence"/>
</dbReference>
<dbReference type="GO" id="GO:0005634">
    <property type="term" value="C:nucleus"/>
    <property type="evidence" value="ECO:0007669"/>
    <property type="project" value="UniProtKB-SubCell"/>
</dbReference>
<dbReference type="Proteomes" id="UP000663829">
    <property type="component" value="Unassembled WGS sequence"/>
</dbReference>
<evidence type="ECO:0000313" key="14">
    <source>
        <dbReference type="EMBL" id="CAF3617648.1"/>
    </source>
</evidence>
<evidence type="ECO:0000313" key="15">
    <source>
        <dbReference type="EMBL" id="CAF3622556.1"/>
    </source>
</evidence>
<dbReference type="SMART" id="SM00538">
    <property type="entry name" value="POP4"/>
    <property type="match status" value="1"/>
</dbReference>
<dbReference type="GO" id="GO:0000172">
    <property type="term" value="C:ribonuclease MRP complex"/>
    <property type="evidence" value="ECO:0007669"/>
    <property type="project" value="InterPro"/>
</dbReference>
<keyword evidence="5" id="KW-0963">Cytoplasm</keyword>
<evidence type="ECO:0000256" key="6">
    <source>
        <dbReference type="ARBA" id="ARBA00022694"/>
    </source>
</evidence>
<accession>A0A813VC30</accession>
<evidence type="ECO:0000256" key="7">
    <source>
        <dbReference type="ARBA" id="ARBA00022722"/>
    </source>
</evidence>
<dbReference type="HAMAP" id="MF_00754">
    <property type="entry name" value="RNase_P_1"/>
    <property type="match status" value="1"/>
</dbReference>
<dbReference type="GO" id="GO:0006364">
    <property type="term" value="P:rRNA processing"/>
    <property type="evidence" value="ECO:0007669"/>
    <property type="project" value="TreeGrafter"/>
</dbReference>
<dbReference type="Proteomes" id="UP000681722">
    <property type="component" value="Unassembled WGS sequence"/>
</dbReference>
<keyword evidence="7" id="KW-0540">Nuclease</keyword>
<comment type="function">
    <text evidence="1">Component of ribonuclease P, a ribonucleoprotein complex that generates mature tRNA molecules by cleaving their 5'-ends.</text>
</comment>
<comment type="subunit">
    <text evidence="10">Component of nuclear RNase P and RNase MRP ribonucleoproteins. RNase P consists of a catalytic RNA moiety and 10 different protein chains; POP1, POP4, POP5, POP7, RPP14, RPP21, RPP25, RPP30, RPP38 and RPP40. Within the RNase P complex, POP1, POP7 and RPP25 form the 'finger' subcomplex, POP5, RPP14, RPP40 and homodimeric RPP30 form the 'palm' subcomplex, and RPP21, POP4 and RPP38 form the 'wrist' subcomplex. All subunits of the RNase P complex interact with the catalytic RNA. Several subunits of RNase P are also part of the RNase MRP complex. RNase MRP consists of a catalytic RNA moiety and about 8 protein subunits; POP1, POP7, RPP25, RPP30, RPP38, RPP40 and possibly also POP4 and POP5.</text>
</comment>
<dbReference type="PANTHER" id="PTHR13348:SF0">
    <property type="entry name" value="RIBONUCLEASE P PROTEIN SUBUNIT P29"/>
    <property type="match status" value="1"/>
</dbReference>
<evidence type="ECO:0000256" key="3">
    <source>
        <dbReference type="ARBA" id="ARBA00006181"/>
    </source>
</evidence>
<evidence type="ECO:0000313" key="16">
    <source>
        <dbReference type="Proteomes" id="UP000663829"/>
    </source>
</evidence>
<evidence type="ECO:0000256" key="2">
    <source>
        <dbReference type="ARBA" id="ARBA00004123"/>
    </source>
</evidence>
<feature type="region of interest" description="Disordered" evidence="11">
    <location>
        <begin position="109"/>
        <end position="142"/>
    </location>
</feature>
<dbReference type="GO" id="GO:0071203">
    <property type="term" value="C:WASH complex"/>
    <property type="evidence" value="ECO:0007669"/>
    <property type="project" value="InterPro"/>
</dbReference>
<dbReference type="GO" id="GO:0030677">
    <property type="term" value="C:ribonuclease P complex"/>
    <property type="evidence" value="ECO:0007669"/>
    <property type="project" value="InterPro"/>
</dbReference>
<dbReference type="PANTHER" id="PTHR13348">
    <property type="entry name" value="RIBONUCLEASE P SUBUNIT P29"/>
    <property type="match status" value="1"/>
</dbReference>
<comment type="subcellular location">
    <subcellularLocation>
        <location evidence="2">Nucleus</location>
    </subcellularLocation>
</comment>
<dbReference type="Pfam" id="PF10152">
    <property type="entry name" value="CCDC53"/>
    <property type="match status" value="1"/>
</dbReference>
<dbReference type="EMBL" id="CAJNOK010001853">
    <property type="protein sequence ID" value="CAF0832920.1"/>
    <property type="molecule type" value="Genomic_DNA"/>
</dbReference>
<evidence type="ECO:0000256" key="8">
    <source>
        <dbReference type="ARBA" id="ARBA00022759"/>
    </source>
</evidence>
<dbReference type="OrthoDB" id="124041at2759"/>
<feature type="compositionally biased region" description="Pro residues" evidence="11">
    <location>
        <begin position="127"/>
        <end position="138"/>
    </location>
</feature>
<comment type="similarity">
    <text evidence="3">Belongs to the eukaryotic/archaeal RNase P protein component 1 family.</text>
</comment>
<evidence type="ECO:0000256" key="5">
    <source>
        <dbReference type="ARBA" id="ARBA00022490"/>
    </source>
</evidence>
<protein>
    <recommendedName>
        <fullName evidence="4">Ribonuclease P protein subunit p29</fullName>
    </recommendedName>
</protein>
<dbReference type="Proteomes" id="UP000682733">
    <property type="component" value="Unassembled WGS sequence"/>
</dbReference>
<dbReference type="InterPro" id="IPR023538">
    <property type="entry name" value="RNP1"/>
</dbReference>
<sequence>MDSDHEELELVNTALDYTKLSALNQRRQTENLNHFLLNTVHFFNTFSSQLEEKFQKLETNLQRIEADFSILDSKLRSTPGYQPLDLIEVNVPAVTENVQQAVVPTTANIPAAPPLPPAGASNSTSPVAPPPPPPPEPPQVEADPRMEKYKKMLAMRVPPQGVRQQMVIDGIDKELIEDHPLSPSNLILKVNREYQDVLKTMNPLLSDPQLNAAIYSSTPQIIHSFSSKLNLIPPSHLPNNRNDFIATLVSSIVPSNTTDRQQSLIETLKYQQQIIGSNSKNLNAKRRKKMSRKKNKQLTKHIRQLRYETKQVRRTTTTNDEGKTLRFLMLKISTVQTSAESSPIKSKTKRSENYIDYIFMHELWLQYIMKLLDGFLNNDDLILQRLSQADYHGALISVYRSKNPTLVGKKGIVIQETKNMLTIVEKDKNQLCSLIKRQCLFRLEIGEKTIYLSGVAISVRPEQRGNKRSMAIDYMREFC</sequence>
<dbReference type="GO" id="GO:0001682">
    <property type="term" value="P:tRNA 5'-leader removal"/>
    <property type="evidence" value="ECO:0007669"/>
    <property type="project" value="InterPro"/>
</dbReference>
<dbReference type="EMBL" id="CAJOBC010000758">
    <property type="protein sequence ID" value="CAF3622556.1"/>
    <property type="molecule type" value="Genomic_DNA"/>
</dbReference>
<dbReference type="InterPro" id="IPR019309">
    <property type="entry name" value="WASHC3"/>
</dbReference>
<organism evidence="13 16">
    <name type="scientific">Didymodactylos carnosus</name>
    <dbReference type="NCBI Taxonomy" id="1234261"/>
    <lineage>
        <taxon>Eukaryota</taxon>
        <taxon>Metazoa</taxon>
        <taxon>Spiralia</taxon>
        <taxon>Gnathifera</taxon>
        <taxon>Rotifera</taxon>
        <taxon>Eurotatoria</taxon>
        <taxon>Bdelloidea</taxon>
        <taxon>Philodinida</taxon>
        <taxon>Philodinidae</taxon>
        <taxon>Didymodactylos</taxon>
    </lineage>
</organism>
<dbReference type="GO" id="GO:0016787">
    <property type="term" value="F:hydrolase activity"/>
    <property type="evidence" value="ECO:0007669"/>
    <property type="project" value="UniProtKB-KW"/>
</dbReference>
<dbReference type="InterPro" id="IPR016848">
    <property type="entry name" value="RNase_P/MRP_Rpp29-subunit"/>
</dbReference>
<dbReference type="InterPro" id="IPR023534">
    <property type="entry name" value="Rof/RNase_P-like"/>
</dbReference>
<evidence type="ECO:0000256" key="10">
    <source>
        <dbReference type="ARBA" id="ARBA00046486"/>
    </source>
</evidence>
<name>A0A813VC30_9BILA</name>
<evidence type="ECO:0000256" key="1">
    <source>
        <dbReference type="ARBA" id="ARBA00002435"/>
    </source>
</evidence>
<dbReference type="Pfam" id="PF01868">
    <property type="entry name" value="RNase_P-MRP_p29"/>
    <property type="match status" value="1"/>
</dbReference>
<keyword evidence="8" id="KW-0255">Endonuclease</keyword>